<feature type="chain" id="PRO_5027700129" evidence="3">
    <location>
        <begin position="22"/>
        <end position="762"/>
    </location>
</feature>
<dbReference type="InterPro" id="IPR001507">
    <property type="entry name" value="ZP_dom"/>
</dbReference>
<protein>
    <submittedName>
        <fullName evidence="6">IgGFc-binding protein-like</fullName>
    </submittedName>
</protein>
<dbReference type="InParanoid" id="A0A6P8Q608"/>
<dbReference type="AlphaFoldDB" id="A0A6P8Q608"/>
<dbReference type="Pfam" id="PF17517">
    <property type="entry name" value="IgGFc_binding"/>
    <property type="match status" value="1"/>
</dbReference>
<dbReference type="InterPro" id="IPR035234">
    <property type="entry name" value="IgGFc-bd_N"/>
</dbReference>
<feature type="signal peptide" evidence="3">
    <location>
        <begin position="1"/>
        <end position="21"/>
    </location>
</feature>
<proteinExistence type="predicted"/>
<evidence type="ECO:0000313" key="5">
    <source>
        <dbReference type="Proteomes" id="UP000515159"/>
    </source>
</evidence>
<evidence type="ECO:0000256" key="3">
    <source>
        <dbReference type="SAM" id="SignalP"/>
    </source>
</evidence>
<dbReference type="InterPro" id="IPR055355">
    <property type="entry name" value="ZP-C"/>
</dbReference>
<organism evidence="5 6">
    <name type="scientific">Geotrypetes seraphini</name>
    <name type="common">Gaboon caecilian</name>
    <name type="synonym">Caecilia seraphini</name>
    <dbReference type="NCBI Taxonomy" id="260995"/>
    <lineage>
        <taxon>Eukaryota</taxon>
        <taxon>Metazoa</taxon>
        <taxon>Chordata</taxon>
        <taxon>Craniata</taxon>
        <taxon>Vertebrata</taxon>
        <taxon>Euteleostomi</taxon>
        <taxon>Amphibia</taxon>
        <taxon>Gymnophiona</taxon>
        <taxon>Geotrypetes</taxon>
    </lineage>
</organism>
<dbReference type="GeneID" id="117351379"/>
<reference evidence="6" key="1">
    <citation type="submission" date="2025-08" db="UniProtKB">
        <authorList>
            <consortium name="RefSeq"/>
        </authorList>
    </citation>
    <scope>IDENTIFICATION</scope>
</reference>
<dbReference type="OrthoDB" id="9987373at2759"/>
<dbReference type="Pfam" id="PF00100">
    <property type="entry name" value="Zona_pellucida"/>
    <property type="match status" value="1"/>
</dbReference>
<dbReference type="PANTHER" id="PTHR46534:SF4">
    <property type="entry name" value="IGGFC-BINDING PROTEIN-LIKE"/>
    <property type="match status" value="1"/>
</dbReference>
<evidence type="ECO:0000256" key="1">
    <source>
        <dbReference type="ARBA" id="ARBA00023157"/>
    </source>
</evidence>
<gene>
    <name evidence="6" type="primary">LOC117351379</name>
</gene>
<feature type="transmembrane region" description="Helical" evidence="2">
    <location>
        <begin position="721"/>
        <end position="742"/>
    </location>
</feature>
<keyword evidence="2" id="KW-0812">Transmembrane</keyword>
<keyword evidence="2" id="KW-1133">Transmembrane helix</keyword>
<dbReference type="KEGG" id="gsh:117351379"/>
<evidence type="ECO:0000256" key="2">
    <source>
        <dbReference type="SAM" id="Phobius"/>
    </source>
</evidence>
<evidence type="ECO:0000313" key="6">
    <source>
        <dbReference type="RefSeq" id="XP_033782496.1"/>
    </source>
</evidence>
<evidence type="ECO:0000259" key="4">
    <source>
        <dbReference type="PROSITE" id="PS51034"/>
    </source>
</evidence>
<dbReference type="Gene3D" id="2.60.40.4100">
    <property type="entry name" value="Zona pellucida, ZP-C domain"/>
    <property type="match status" value="1"/>
</dbReference>
<dbReference type="PANTHER" id="PTHR46534">
    <property type="entry name" value="IGGFC_BINDING DOMAIN-CONTAINING PROTEIN"/>
    <property type="match status" value="1"/>
</dbReference>
<accession>A0A6P8Q608</accession>
<dbReference type="Gene3D" id="2.60.40.3210">
    <property type="entry name" value="Zona pellucida, ZP-N domain"/>
    <property type="match status" value="1"/>
</dbReference>
<dbReference type="Proteomes" id="UP000515159">
    <property type="component" value="Chromosome 17"/>
</dbReference>
<dbReference type="InterPro" id="IPR042235">
    <property type="entry name" value="ZP-C_dom"/>
</dbReference>
<sequence length="762" mass="85229">MRWHVLWLLLLFTLMISAGHAQRHFITAFLENYRPNVQADLQLYLVSHDQPASVTVTMPLSSYNETVLLDRNSSTRLYFGSEFMLFGQQIESKVVTVNSDANISVFAFNIKQETTDALACFSDKELGTEYYIFTTGAGSANQFAVANGREEEVQVAITMSGSLAFNGVEYNSKQTFDFTLGSLQVIQFQSSSDLTGTRVSSSTPVAVFSGNQCFTGKIGACDFVVEQLVPVNNWGTNFVIFPLITDESSQIIDIISSRPNTLVDVVNNGGTTQYHLDQGSHISLDVTSGLLVNASEPIMISYLFQGGRNSLVNSFDPFLTTVPPNSFFRRYYKFVTHESYYNYILIVSQSSSPTDFYLDHQPLSQYTWSSQSFEGFYGWKVELGKMNMEHEISHSSLAFGLYVYGIEIEISYGYSLGQESTFQDPPLPDGTEEPEALSQLTCLSHGAKYQLPLSLVTNANISINDVHLHDPKCEAHQEGDWAVISVPYDKCGSRILIEDGKTFYVNTVYGTVPGTPIHRIEVPLKCEMVANETLSMHFNPTVTDVVALGHHNISLKFYHSEDFMDPVTTFPYEVGMHGRLYVEFKVDSDDEGLQILTENCKSSPSLEPGDMTYSIIKHGCFQDSTLHTYPAGDQREEHFGFQIFKFEDFPEVYLFCDVIICHDDSVPNRCTQGCIGERQKRDLSGSNSQFQAARLSQGPIVFKNGREVQRPAYQEFSQSPAHLSLVGILCAVALLAGVGLLLQRIYYRRKNLGYALLPDRGE</sequence>
<dbReference type="RefSeq" id="XP_033782496.1">
    <property type="nucleotide sequence ID" value="XM_033926605.1"/>
</dbReference>
<keyword evidence="3" id="KW-0732">Signal</keyword>
<keyword evidence="2" id="KW-0472">Membrane</keyword>
<name>A0A6P8Q608_GEOSA</name>
<keyword evidence="1" id="KW-1015">Disulfide bond</keyword>
<dbReference type="PROSITE" id="PS51034">
    <property type="entry name" value="ZP_2"/>
    <property type="match status" value="1"/>
</dbReference>
<feature type="domain" description="ZP" evidence="4">
    <location>
        <begin position="441"/>
        <end position="677"/>
    </location>
</feature>
<dbReference type="SMART" id="SM00241">
    <property type="entry name" value="ZP"/>
    <property type="match status" value="1"/>
</dbReference>
<keyword evidence="5" id="KW-1185">Reference proteome</keyword>